<dbReference type="PROSITE" id="PS00211">
    <property type="entry name" value="ABC_TRANSPORTER_1"/>
    <property type="match status" value="1"/>
</dbReference>
<keyword evidence="2" id="KW-0547">Nucleotide-binding</keyword>
<dbReference type="InterPro" id="IPR017871">
    <property type="entry name" value="ABC_transporter-like_CS"/>
</dbReference>
<keyword evidence="3" id="KW-0067">ATP-binding</keyword>
<dbReference type="Pfam" id="PF00005">
    <property type="entry name" value="ABC_tran"/>
    <property type="match status" value="1"/>
</dbReference>
<dbReference type="SUPFAM" id="SSF52540">
    <property type="entry name" value="P-loop containing nucleoside triphosphate hydrolases"/>
    <property type="match status" value="1"/>
</dbReference>
<dbReference type="EMBL" id="LNQE01001251">
    <property type="protein sequence ID" value="KUG19846.1"/>
    <property type="molecule type" value="Genomic_DNA"/>
</dbReference>
<feature type="domain" description="ABC transporter" evidence="5">
    <location>
        <begin position="4"/>
        <end position="237"/>
    </location>
</feature>
<evidence type="ECO:0000256" key="2">
    <source>
        <dbReference type="ARBA" id="ARBA00022741"/>
    </source>
</evidence>
<reference evidence="6" key="1">
    <citation type="journal article" date="2015" name="Proc. Natl. Acad. Sci. U.S.A.">
        <title>Networks of energetic and metabolic interactions define dynamics in microbial communities.</title>
        <authorList>
            <person name="Embree M."/>
            <person name="Liu J.K."/>
            <person name="Al-Bassam M.M."/>
            <person name="Zengler K."/>
        </authorList>
    </citation>
    <scope>NUCLEOTIDE SEQUENCE</scope>
</reference>
<dbReference type="Gene3D" id="3.40.50.300">
    <property type="entry name" value="P-loop containing nucleotide triphosphate hydrolases"/>
    <property type="match status" value="1"/>
</dbReference>
<keyword evidence="1" id="KW-0813">Transport</keyword>
<sequence length="259" mass="28418">MVTLAIDNLSFSYRSRQALCGLRFSLQKAEILGLVGPNGSGKTTLLKCIDRILHPEGSVLLDGTDVGSMSRQELARSFAYVPQSSQGMLAGTVFDAILLGRRPHIGWGVGEEEIEKVHGVMELLGIEELALRDFAEISGGERQKVLIARALCQEPKVLLLDEPTSNLDLRHQIEVMETIRGLADRQHLSVVMAIHDLNLAARFCDTLLMLKSGEIFAAGDPVSLLTPETIRAVYGVDSMVRNELGIPCVIPMRACRERE</sequence>
<dbReference type="InterPro" id="IPR003593">
    <property type="entry name" value="AAA+_ATPase"/>
</dbReference>
<evidence type="ECO:0000256" key="1">
    <source>
        <dbReference type="ARBA" id="ARBA00022448"/>
    </source>
</evidence>
<dbReference type="FunFam" id="3.40.50.300:FF:000134">
    <property type="entry name" value="Iron-enterobactin ABC transporter ATP-binding protein"/>
    <property type="match status" value="1"/>
</dbReference>
<gene>
    <name evidence="6" type="ORF">ASZ90_010423</name>
</gene>
<dbReference type="InterPro" id="IPR027417">
    <property type="entry name" value="P-loop_NTPase"/>
</dbReference>
<dbReference type="SMART" id="SM00382">
    <property type="entry name" value="AAA"/>
    <property type="match status" value="1"/>
</dbReference>
<dbReference type="PANTHER" id="PTHR42794">
    <property type="entry name" value="HEMIN IMPORT ATP-BINDING PROTEIN HMUV"/>
    <property type="match status" value="1"/>
</dbReference>
<dbReference type="AlphaFoldDB" id="A0A0W8FG17"/>
<proteinExistence type="predicted"/>
<organism evidence="6">
    <name type="scientific">hydrocarbon metagenome</name>
    <dbReference type="NCBI Taxonomy" id="938273"/>
    <lineage>
        <taxon>unclassified sequences</taxon>
        <taxon>metagenomes</taxon>
        <taxon>ecological metagenomes</taxon>
    </lineage>
</organism>
<dbReference type="PANTHER" id="PTHR42794:SF1">
    <property type="entry name" value="HEMIN IMPORT ATP-BINDING PROTEIN HMUV"/>
    <property type="match status" value="1"/>
</dbReference>
<protein>
    <submittedName>
        <fullName evidence="6">Vitamin b12 abc transporter, atpase component btud</fullName>
    </submittedName>
</protein>
<dbReference type="CDD" id="cd03214">
    <property type="entry name" value="ABC_Iron-Siderophores_B12_Hemin"/>
    <property type="match status" value="1"/>
</dbReference>
<dbReference type="PROSITE" id="PS50893">
    <property type="entry name" value="ABC_TRANSPORTER_2"/>
    <property type="match status" value="1"/>
</dbReference>
<evidence type="ECO:0000256" key="4">
    <source>
        <dbReference type="ARBA" id="ARBA00022967"/>
    </source>
</evidence>
<name>A0A0W8FG17_9ZZZZ</name>
<evidence type="ECO:0000256" key="3">
    <source>
        <dbReference type="ARBA" id="ARBA00022840"/>
    </source>
</evidence>
<evidence type="ECO:0000259" key="5">
    <source>
        <dbReference type="PROSITE" id="PS50893"/>
    </source>
</evidence>
<accession>A0A0W8FG17</accession>
<dbReference type="GO" id="GO:0005524">
    <property type="term" value="F:ATP binding"/>
    <property type="evidence" value="ECO:0007669"/>
    <property type="project" value="UniProtKB-KW"/>
</dbReference>
<comment type="caution">
    <text evidence="6">The sequence shown here is derived from an EMBL/GenBank/DDBJ whole genome shotgun (WGS) entry which is preliminary data.</text>
</comment>
<dbReference type="GO" id="GO:0016887">
    <property type="term" value="F:ATP hydrolysis activity"/>
    <property type="evidence" value="ECO:0007669"/>
    <property type="project" value="InterPro"/>
</dbReference>
<keyword evidence="4" id="KW-1278">Translocase</keyword>
<dbReference type="InterPro" id="IPR003439">
    <property type="entry name" value="ABC_transporter-like_ATP-bd"/>
</dbReference>
<evidence type="ECO:0000313" key="6">
    <source>
        <dbReference type="EMBL" id="KUG19846.1"/>
    </source>
</evidence>